<dbReference type="InterPro" id="IPR029063">
    <property type="entry name" value="SAM-dependent_MTases_sf"/>
</dbReference>
<dbReference type="FunCoup" id="A0A5J5EF09">
    <property type="interactions" value="5"/>
</dbReference>
<dbReference type="GO" id="GO:0005829">
    <property type="term" value="C:cytosol"/>
    <property type="evidence" value="ECO:0007669"/>
    <property type="project" value="TreeGrafter"/>
</dbReference>
<accession>A0A5J5EF09</accession>
<dbReference type="GO" id="GO:0032991">
    <property type="term" value="C:protein-containing complex"/>
    <property type="evidence" value="ECO:0007669"/>
    <property type="project" value="TreeGrafter"/>
</dbReference>
<sequence length="293" mass="31670">MSSTSAFLSLLGNQIEDAYEEATLLASYAPPSRPLGLHTPQATSITLSINSFTLTLTQSPSLLNSTHKSGTTGAMLWSITPHLARYLTAPKCPLPLTASSRVLELGCGVSAVLASTLGTMVGAYVQSDIPAITRLAAQNLAENLPPPQKKGKKLLRPQGIVETIPLNWETDDVATQPVLKALRGPLDLVIASDCVYNEALVQPLVDTLVSACLLGREEGDRETQEKTMVLIAQELRSPDVLEFFLDKLMERFVVWRVPDELLSQELKEGNGYVLHVGVVKDDVNGERRQVGGS</sequence>
<evidence type="ECO:0000313" key="2">
    <source>
        <dbReference type="Proteomes" id="UP000326924"/>
    </source>
</evidence>
<dbReference type="EMBL" id="VXIS01000398">
    <property type="protein sequence ID" value="KAA8893821.1"/>
    <property type="molecule type" value="Genomic_DNA"/>
</dbReference>
<comment type="caution">
    <text evidence="1">The sequence shown here is derived from an EMBL/GenBank/DDBJ whole genome shotgun (WGS) entry which is preliminary data.</text>
</comment>
<dbReference type="OrthoDB" id="2529286at2759"/>
<evidence type="ECO:0008006" key="3">
    <source>
        <dbReference type="Google" id="ProtNLM"/>
    </source>
</evidence>
<protein>
    <recommendedName>
        <fullName evidence="3">Methyltransferase-domain-containing protein</fullName>
    </recommendedName>
</protein>
<dbReference type="PANTHER" id="PTHR14614">
    <property type="entry name" value="HEPATOCELLULAR CARCINOMA-ASSOCIATED ANTIGEN"/>
    <property type="match status" value="1"/>
</dbReference>
<keyword evidence="2" id="KW-1185">Reference proteome</keyword>
<dbReference type="InterPro" id="IPR019410">
    <property type="entry name" value="Methyltransf_16"/>
</dbReference>
<dbReference type="AlphaFoldDB" id="A0A5J5EF09"/>
<dbReference type="Gene3D" id="3.40.50.150">
    <property type="entry name" value="Vaccinia Virus protein VP39"/>
    <property type="match status" value="1"/>
</dbReference>
<dbReference type="PANTHER" id="PTHR14614:SF109">
    <property type="entry name" value="RIBOSOMAL LYSINE N-METHYLTRANSFERASE 5"/>
    <property type="match status" value="1"/>
</dbReference>
<dbReference type="Proteomes" id="UP000326924">
    <property type="component" value="Unassembled WGS sequence"/>
</dbReference>
<gene>
    <name evidence="1" type="ORF">FN846DRAFT_820291</name>
</gene>
<dbReference type="Pfam" id="PF10294">
    <property type="entry name" value="Methyltransf_16"/>
    <property type="match status" value="1"/>
</dbReference>
<dbReference type="SUPFAM" id="SSF53335">
    <property type="entry name" value="S-adenosyl-L-methionine-dependent methyltransferases"/>
    <property type="match status" value="1"/>
</dbReference>
<evidence type="ECO:0000313" key="1">
    <source>
        <dbReference type="EMBL" id="KAA8893821.1"/>
    </source>
</evidence>
<reference evidence="1 2" key="1">
    <citation type="submission" date="2019-09" db="EMBL/GenBank/DDBJ databases">
        <title>Draft genome of the ectomycorrhizal ascomycete Sphaerosporella brunnea.</title>
        <authorList>
            <consortium name="DOE Joint Genome Institute"/>
            <person name="Benucci G.M."/>
            <person name="Marozzi G."/>
            <person name="Antonielli L."/>
            <person name="Sanchez S."/>
            <person name="Marco P."/>
            <person name="Wang X."/>
            <person name="Falini L.B."/>
            <person name="Barry K."/>
            <person name="Haridas S."/>
            <person name="Lipzen A."/>
            <person name="Labutti K."/>
            <person name="Grigoriev I.V."/>
            <person name="Murat C."/>
            <person name="Martin F."/>
            <person name="Albertini E."/>
            <person name="Donnini D."/>
            <person name="Bonito G."/>
        </authorList>
    </citation>
    <scope>NUCLEOTIDE SEQUENCE [LARGE SCALE GENOMIC DNA]</scope>
    <source>
        <strain evidence="1 2">Sb_GMNB300</strain>
    </source>
</reference>
<dbReference type="InParanoid" id="A0A5J5EF09"/>
<organism evidence="1 2">
    <name type="scientific">Sphaerosporella brunnea</name>
    <dbReference type="NCBI Taxonomy" id="1250544"/>
    <lineage>
        <taxon>Eukaryota</taxon>
        <taxon>Fungi</taxon>
        <taxon>Dikarya</taxon>
        <taxon>Ascomycota</taxon>
        <taxon>Pezizomycotina</taxon>
        <taxon>Pezizomycetes</taxon>
        <taxon>Pezizales</taxon>
        <taxon>Pyronemataceae</taxon>
        <taxon>Sphaerosporella</taxon>
    </lineage>
</organism>
<dbReference type="GO" id="GO:0008757">
    <property type="term" value="F:S-adenosylmethionine-dependent methyltransferase activity"/>
    <property type="evidence" value="ECO:0007669"/>
    <property type="project" value="UniProtKB-ARBA"/>
</dbReference>
<proteinExistence type="predicted"/>
<name>A0A5J5EF09_9PEZI</name>